<gene>
    <name evidence="7 10" type="primary">rplC</name>
    <name evidence="10" type="ORF">GO707_04665</name>
</gene>
<dbReference type="HAMAP" id="MF_01325_B">
    <property type="entry name" value="Ribosomal_uL3_B"/>
    <property type="match status" value="1"/>
</dbReference>
<dbReference type="InterPro" id="IPR019926">
    <property type="entry name" value="Ribosomal_uL3_CS"/>
</dbReference>
<proteinExistence type="inferred from homology"/>
<evidence type="ECO:0000256" key="5">
    <source>
        <dbReference type="ARBA" id="ARBA00023274"/>
    </source>
</evidence>
<evidence type="ECO:0000313" key="10">
    <source>
        <dbReference type="EMBL" id="MVN58514.1"/>
    </source>
</evidence>
<dbReference type="FunFam" id="3.30.160.810:FF:000001">
    <property type="entry name" value="50S ribosomal protein L3"/>
    <property type="match status" value="1"/>
</dbReference>
<keyword evidence="2 7" id="KW-0699">rRNA-binding</keyword>
<comment type="caution">
    <text evidence="10">The sequence shown here is derived from an EMBL/GenBank/DDBJ whole genome shotgun (WGS) entry which is preliminary data.</text>
</comment>
<keyword evidence="3 7" id="KW-0694">RNA-binding</keyword>
<dbReference type="OrthoDB" id="9806135at2"/>
<dbReference type="GO" id="GO:0006412">
    <property type="term" value="P:translation"/>
    <property type="evidence" value="ECO:0007669"/>
    <property type="project" value="UniProtKB-UniRule"/>
</dbReference>
<dbReference type="GeneID" id="62678094"/>
<dbReference type="GO" id="GO:0003735">
    <property type="term" value="F:structural constituent of ribosome"/>
    <property type="evidence" value="ECO:0007669"/>
    <property type="project" value="UniProtKB-UniRule"/>
</dbReference>
<dbReference type="GO" id="GO:0022625">
    <property type="term" value="C:cytosolic large ribosomal subunit"/>
    <property type="evidence" value="ECO:0007669"/>
    <property type="project" value="TreeGrafter"/>
</dbReference>
<comment type="similarity">
    <text evidence="1 7 8">Belongs to the universal ribosomal protein uL3 family.</text>
</comment>
<protein>
    <recommendedName>
        <fullName evidence="6 7">Large ribosomal subunit protein uL3</fullName>
    </recommendedName>
</protein>
<sequence length="206" mass="22274">MINAIYGKKIGMTQIFDDQDRIVPVTVIQAEPNTVCQVKTVDTDGYEAVQMGFGYIKPRRVNKPMQGHFDAQGAEPKRYLREVRVENAGEYKVGDEQTVAAFADVKKVDVTGTSKGKGFAGVMKRYGFAGGPGGHGAHFHRAPGSVGQCATPSRVFKGLRLPGHMGCDTVTVKNLEVVRIDEEQNLILVKGAVPGGKNGIVRVRMA</sequence>
<dbReference type="STRING" id="1384484.AEQU_1497"/>
<comment type="subunit">
    <text evidence="7 9">Part of the 50S ribosomal subunit. Forms a cluster with proteins L14 and L19.</text>
</comment>
<dbReference type="AlphaFoldDB" id="A0A3E2EFQ3"/>
<dbReference type="RefSeq" id="WP_022740350.1">
    <property type="nucleotide sequence ID" value="NZ_JARFIT010000008.1"/>
</dbReference>
<dbReference type="PANTHER" id="PTHR11229">
    <property type="entry name" value="50S RIBOSOMAL PROTEIN L3"/>
    <property type="match status" value="1"/>
</dbReference>
<dbReference type="NCBIfam" id="TIGR03625">
    <property type="entry name" value="L3_bact"/>
    <property type="match status" value="1"/>
</dbReference>
<reference evidence="10 11" key="1">
    <citation type="submission" date="2019-11" db="EMBL/GenBank/DDBJ databases">
        <title>Whole genome shotgun sequencing (WGS) data from Adlercreutzia equolifaciens ResAG-91, Eggerthella lenta MRI-F36, MRI-F37, MRI-F40, ResAG-49, ResAG-88, ResAG-121, ResAG-145, and Gordonibacter sp. ResAG-5, ResAG-26, ResAG-43, ResAG-50, ResAG-59.</title>
        <authorList>
            <person name="Stoll D.A."/>
            <person name="Danylec N."/>
            <person name="Franz C.M.A.P."/>
            <person name="Huch M."/>
        </authorList>
    </citation>
    <scope>NUCLEOTIDE SEQUENCE [LARGE SCALE GENOMIC DNA]</scope>
    <source>
        <strain evidence="10 11">ResAG-91</strain>
    </source>
</reference>
<evidence type="ECO:0000256" key="6">
    <source>
        <dbReference type="ARBA" id="ARBA00035243"/>
    </source>
</evidence>
<dbReference type="Gene3D" id="2.40.30.10">
    <property type="entry name" value="Translation factors"/>
    <property type="match status" value="1"/>
</dbReference>
<dbReference type="Pfam" id="PF00297">
    <property type="entry name" value="Ribosomal_L3"/>
    <property type="match status" value="1"/>
</dbReference>
<evidence type="ECO:0000256" key="1">
    <source>
        <dbReference type="ARBA" id="ARBA00006540"/>
    </source>
</evidence>
<name>A0A3E2EFQ3_9ACTN</name>
<keyword evidence="5 7" id="KW-0687">Ribonucleoprotein</keyword>
<evidence type="ECO:0000256" key="4">
    <source>
        <dbReference type="ARBA" id="ARBA00022980"/>
    </source>
</evidence>
<evidence type="ECO:0000256" key="8">
    <source>
        <dbReference type="RuleBase" id="RU003905"/>
    </source>
</evidence>
<dbReference type="GO" id="GO:0019843">
    <property type="term" value="F:rRNA binding"/>
    <property type="evidence" value="ECO:0007669"/>
    <property type="project" value="UniProtKB-UniRule"/>
</dbReference>
<dbReference type="Gene3D" id="3.30.160.810">
    <property type="match status" value="1"/>
</dbReference>
<keyword evidence="4 7" id="KW-0689">Ribosomal protein</keyword>
<organism evidence="10 11">
    <name type="scientific">Adlercreutzia rubneri</name>
    <dbReference type="NCBI Taxonomy" id="2916441"/>
    <lineage>
        <taxon>Bacteria</taxon>
        <taxon>Bacillati</taxon>
        <taxon>Actinomycetota</taxon>
        <taxon>Coriobacteriia</taxon>
        <taxon>Eggerthellales</taxon>
        <taxon>Eggerthellaceae</taxon>
        <taxon>Adlercreutzia</taxon>
    </lineage>
</organism>
<dbReference type="SUPFAM" id="SSF50447">
    <property type="entry name" value="Translation proteins"/>
    <property type="match status" value="1"/>
</dbReference>
<keyword evidence="11" id="KW-1185">Reference proteome</keyword>
<dbReference type="InterPro" id="IPR009000">
    <property type="entry name" value="Transl_B-barrel_sf"/>
</dbReference>
<dbReference type="PROSITE" id="PS00474">
    <property type="entry name" value="RIBOSOMAL_L3"/>
    <property type="match status" value="1"/>
</dbReference>
<comment type="function">
    <text evidence="7 9">One of the primary rRNA binding proteins, it binds directly near the 3'-end of the 23S rRNA, where it nucleates assembly of the 50S subunit.</text>
</comment>
<evidence type="ECO:0000313" key="11">
    <source>
        <dbReference type="Proteomes" id="UP000488839"/>
    </source>
</evidence>
<evidence type="ECO:0000256" key="3">
    <source>
        <dbReference type="ARBA" id="ARBA00022884"/>
    </source>
</evidence>
<dbReference type="EMBL" id="WPOO01000005">
    <property type="protein sequence ID" value="MVN58514.1"/>
    <property type="molecule type" value="Genomic_DNA"/>
</dbReference>
<dbReference type="Proteomes" id="UP000488839">
    <property type="component" value="Unassembled WGS sequence"/>
</dbReference>
<evidence type="ECO:0000256" key="9">
    <source>
        <dbReference type="RuleBase" id="RU003906"/>
    </source>
</evidence>
<dbReference type="InterPro" id="IPR019927">
    <property type="entry name" value="Ribosomal_uL3_bac/org-type"/>
</dbReference>
<dbReference type="PANTHER" id="PTHR11229:SF16">
    <property type="entry name" value="LARGE RIBOSOMAL SUBUNIT PROTEIN UL3C"/>
    <property type="match status" value="1"/>
</dbReference>
<dbReference type="FunFam" id="2.40.30.10:FF:000004">
    <property type="entry name" value="50S ribosomal protein L3"/>
    <property type="match status" value="1"/>
</dbReference>
<evidence type="ECO:0000256" key="2">
    <source>
        <dbReference type="ARBA" id="ARBA00022730"/>
    </source>
</evidence>
<dbReference type="InterPro" id="IPR000597">
    <property type="entry name" value="Ribosomal_uL3"/>
</dbReference>
<accession>A0A3E2EFQ3</accession>
<evidence type="ECO:0000256" key="7">
    <source>
        <dbReference type="HAMAP-Rule" id="MF_01325"/>
    </source>
</evidence>